<dbReference type="EMBL" id="CM037020">
    <property type="protein sequence ID" value="KAH7670526.1"/>
    <property type="molecule type" value="Genomic_DNA"/>
</dbReference>
<proteinExistence type="predicted"/>
<gene>
    <name evidence="1" type="ORF">IHE45_10G032900</name>
</gene>
<dbReference type="Proteomes" id="UP000827976">
    <property type="component" value="Chromosome 10"/>
</dbReference>
<evidence type="ECO:0000313" key="1">
    <source>
        <dbReference type="EMBL" id="KAH7670526.1"/>
    </source>
</evidence>
<evidence type="ECO:0000313" key="2">
    <source>
        <dbReference type="Proteomes" id="UP000827976"/>
    </source>
</evidence>
<sequence>MAIRFLTTTTVSLLAALLLFPTILVSSDGSGFCNMTQKGIVACKPVMTIGADPAMPVADDCCTALRVANIPCLCAQRSNPMIKYFGIDPNLALSIPSRCNIGSSADLCKGLKP</sequence>
<comment type="caution">
    <text evidence="1">The sequence shown here is derived from an EMBL/GenBank/DDBJ whole genome shotgun (WGS) entry which is preliminary data.</text>
</comment>
<accession>A0ACB7VAA3</accession>
<keyword evidence="2" id="KW-1185">Reference proteome</keyword>
<protein>
    <submittedName>
        <fullName evidence="1">Bifunctional inhibitor/lipid-transfer protein/seed storage 2S albumin protein</fullName>
    </submittedName>
</protein>
<reference evidence="2" key="1">
    <citation type="journal article" date="2022" name="Nat. Commun.">
        <title>Chromosome evolution and the genetic basis of agronomically important traits in greater yam.</title>
        <authorList>
            <person name="Bredeson J.V."/>
            <person name="Lyons J.B."/>
            <person name="Oniyinde I.O."/>
            <person name="Okereke N.R."/>
            <person name="Kolade O."/>
            <person name="Nnabue I."/>
            <person name="Nwadili C.O."/>
            <person name="Hribova E."/>
            <person name="Parker M."/>
            <person name="Nwogha J."/>
            <person name="Shu S."/>
            <person name="Carlson J."/>
            <person name="Kariba R."/>
            <person name="Muthemba S."/>
            <person name="Knop K."/>
            <person name="Barton G.J."/>
            <person name="Sherwood A.V."/>
            <person name="Lopez-Montes A."/>
            <person name="Asiedu R."/>
            <person name="Jamnadass R."/>
            <person name="Muchugi A."/>
            <person name="Goodstein D."/>
            <person name="Egesi C.N."/>
            <person name="Featherston J."/>
            <person name="Asfaw A."/>
            <person name="Simpson G.G."/>
            <person name="Dolezel J."/>
            <person name="Hendre P.S."/>
            <person name="Van Deynze A."/>
            <person name="Kumar P.L."/>
            <person name="Obidiegwu J.E."/>
            <person name="Bhattacharjee R."/>
            <person name="Rokhsar D.S."/>
        </authorList>
    </citation>
    <scope>NUCLEOTIDE SEQUENCE [LARGE SCALE GENOMIC DNA]</scope>
    <source>
        <strain evidence="2">cv. TDa95/00328</strain>
    </source>
</reference>
<name>A0ACB7VAA3_DIOAL</name>
<organism evidence="1 2">
    <name type="scientific">Dioscorea alata</name>
    <name type="common">Purple yam</name>
    <dbReference type="NCBI Taxonomy" id="55571"/>
    <lineage>
        <taxon>Eukaryota</taxon>
        <taxon>Viridiplantae</taxon>
        <taxon>Streptophyta</taxon>
        <taxon>Embryophyta</taxon>
        <taxon>Tracheophyta</taxon>
        <taxon>Spermatophyta</taxon>
        <taxon>Magnoliopsida</taxon>
        <taxon>Liliopsida</taxon>
        <taxon>Dioscoreales</taxon>
        <taxon>Dioscoreaceae</taxon>
        <taxon>Dioscorea</taxon>
    </lineage>
</organism>